<proteinExistence type="predicted"/>
<gene>
    <name evidence="2" type="ORF">RRG08_039059</name>
</gene>
<evidence type="ECO:0000313" key="2">
    <source>
        <dbReference type="EMBL" id="KAK3782063.1"/>
    </source>
</evidence>
<dbReference type="Proteomes" id="UP001283361">
    <property type="component" value="Unassembled WGS sequence"/>
</dbReference>
<keyword evidence="3" id="KW-1185">Reference proteome</keyword>
<name>A0AAE1A687_9GAST</name>
<organism evidence="2 3">
    <name type="scientific">Elysia crispata</name>
    <name type="common">lettuce slug</name>
    <dbReference type="NCBI Taxonomy" id="231223"/>
    <lineage>
        <taxon>Eukaryota</taxon>
        <taxon>Metazoa</taxon>
        <taxon>Spiralia</taxon>
        <taxon>Lophotrochozoa</taxon>
        <taxon>Mollusca</taxon>
        <taxon>Gastropoda</taxon>
        <taxon>Heterobranchia</taxon>
        <taxon>Euthyneura</taxon>
        <taxon>Panpulmonata</taxon>
        <taxon>Sacoglossa</taxon>
        <taxon>Placobranchoidea</taxon>
        <taxon>Plakobranchidae</taxon>
        <taxon>Elysia</taxon>
    </lineage>
</organism>
<protein>
    <submittedName>
        <fullName evidence="2">Uncharacterized protein</fullName>
    </submittedName>
</protein>
<feature type="compositionally biased region" description="Polar residues" evidence="1">
    <location>
        <begin position="10"/>
        <end position="33"/>
    </location>
</feature>
<feature type="region of interest" description="Disordered" evidence="1">
    <location>
        <begin position="1"/>
        <end position="34"/>
    </location>
</feature>
<feature type="region of interest" description="Disordered" evidence="1">
    <location>
        <begin position="91"/>
        <end position="110"/>
    </location>
</feature>
<sequence length="347" mass="38635">MENHKELQHSSHGAASPQTPQTFYTPDTSNSRTDCQHQVDVWPWPASHRNSSTLALARHTCLVCGGQAELTTRRNVHQDKRNLQPGVTSIRTSEAYNPACGPKKKYDGYDNGRSQKAEMQRPELKDHEEKLEEILPSLQLEIVMGSKIKHGGVKVSEAERMGQEIIRLKSSSNRITASSLDSGGQLMTRCTDPLLLDQVSSDPDGLCRQPPTPPQPARVAWFDCRCQGTQYRCERCAALTLSPPPVNIRAQFNKVKIEFNDQKAQSVSRPVISAQARGRGLPYTGRIFKDVDLEQLRGPHVCSVHSECRHFETGSEELTQPLNIGTTSTCINVLQSPSLLPIQSFHH</sequence>
<evidence type="ECO:0000313" key="3">
    <source>
        <dbReference type="Proteomes" id="UP001283361"/>
    </source>
</evidence>
<accession>A0AAE1A687</accession>
<evidence type="ECO:0000256" key="1">
    <source>
        <dbReference type="SAM" id="MobiDB-lite"/>
    </source>
</evidence>
<comment type="caution">
    <text evidence="2">The sequence shown here is derived from an EMBL/GenBank/DDBJ whole genome shotgun (WGS) entry which is preliminary data.</text>
</comment>
<reference evidence="2" key="1">
    <citation type="journal article" date="2023" name="G3 (Bethesda)">
        <title>A reference genome for the long-term kleptoplast-retaining sea slug Elysia crispata morphotype clarki.</title>
        <authorList>
            <person name="Eastman K.E."/>
            <person name="Pendleton A.L."/>
            <person name="Shaikh M.A."/>
            <person name="Suttiyut T."/>
            <person name="Ogas R."/>
            <person name="Tomko P."/>
            <person name="Gavelis G."/>
            <person name="Widhalm J.R."/>
            <person name="Wisecaver J.H."/>
        </authorList>
    </citation>
    <scope>NUCLEOTIDE SEQUENCE</scope>
    <source>
        <strain evidence="2">ECLA1</strain>
    </source>
</reference>
<dbReference type="AlphaFoldDB" id="A0AAE1A687"/>
<dbReference type="EMBL" id="JAWDGP010002542">
    <property type="protein sequence ID" value="KAK3782063.1"/>
    <property type="molecule type" value="Genomic_DNA"/>
</dbReference>